<sequence>MSGGHAHGHAHGVGGPATAGQRHRGRLVAALSITLTVMVAELVAAWWSGSLALLADAGHMLSDSAGLAIALVATWLAARPATDRWTFGWQRAEILAALTNGVILTVVGLGVIIEGVRRLREPEPVESGIMLVVGIVGLLANLVALRLLSGGREESLNVRGAYLEVLGDLLGSLAVIVAAVLIATTGWERADAVASLAIGVLIVPRALSLLRDVARVLLEGAPLDVEVAVVREHLERTRGVVAVHDLHAWTITSGVPALSAHVVVEDEEASAAGLCRLLDAFGACLEGHFDVEHSTIQVEPVSHHRAHPEGAGHR</sequence>
<evidence type="ECO:0000313" key="13">
    <source>
        <dbReference type="Proteomes" id="UP000275356"/>
    </source>
</evidence>
<keyword evidence="5 9" id="KW-1133">Transmembrane helix</keyword>
<proteinExistence type="inferred from homology"/>
<evidence type="ECO:0000313" key="12">
    <source>
        <dbReference type="EMBL" id="ROR97198.1"/>
    </source>
</evidence>
<keyword evidence="4 9" id="KW-0812">Transmembrane</keyword>
<evidence type="ECO:0000256" key="9">
    <source>
        <dbReference type="SAM" id="Phobius"/>
    </source>
</evidence>
<dbReference type="AlphaFoldDB" id="A0A3N2DC10"/>
<dbReference type="Proteomes" id="UP000275356">
    <property type="component" value="Unassembled WGS sequence"/>
</dbReference>
<dbReference type="Gene3D" id="1.20.1510.10">
    <property type="entry name" value="Cation efflux protein transmembrane domain"/>
    <property type="match status" value="1"/>
</dbReference>
<dbReference type="Pfam" id="PF16916">
    <property type="entry name" value="ZT_dimer"/>
    <property type="match status" value="1"/>
</dbReference>
<feature type="transmembrane region" description="Helical" evidence="9">
    <location>
        <begin position="128"/>
        <end position="149"/>
    </location>
</feature>
<feature type="transmembrane region" description="Helical" evidence="9">
    <location>
        <begin position="192"/>
        <end position="210"/>
    </location>
</feature>
<dbReference type="InterPro" id="IPR050681">
    <property type="entry name" value="CDF/SLC30A"/>
</dbReference>
<feature type="transmembrane region" description="Helical" evidence="9">
    <location>
        <begin position="60"/>
        <end position="82"/>
    </location>
</feature>
<evidence type="ECO:0000259" key="10">
    <source>
        <dbReference type="Pfam" id="PF01545"/>
    </source>
</evidence>
<dbReference type="Pfam" id="PF01545">
    <property type="entry name" value="Cation_efflux"/>
    <property type="match status" value="1"/>
</dbReference>
<name>A0A3N2DC10_9MICO</name>
<protein>
    <submittedName>
        <fullName evidence="12">Cobalt-zinc-cadmium efflux system protein</fullName>
    </submittedName>
</protein>
<dbReference type="RefSeq" id="WP_123739283.1">
    <property type="nucleotide sequence ID" value="NZ_RKHQ01000001.1"/>
</dbReference>
<dbReference type="SUPFAM" id="SSF161111">
    <property type="entry name" value="Cation efflux protein transmembrane domain-like"/>
    <property type="match status" value="1"/>
</dbReference>
<reference evidence="12 13" key="1">
    <citation type="submission" date="2018-11" db="EMBL/GenBank/DDBJ databases">
        <title>Sequencing the genomes of 1000 actinobacteria strains.</title>
        <authorList>
            <person name="Klenk H.-P."/>
        </authorList>
    </citation>
    <scope>NUCLEOTIDE SEQUENCE [LARGE SCALE GENOMIC DNA]</scope>
    <source>
        <strain evidence="12 13">DSM 13521</strain>
    </source>
</reference>
<keyword evidence="6" id="KW-0406">Ion transport</keyword>
<gene>
    <name evidence="12" type="ORF">EDD28_1794</name>
</gene>
<evidence type="ECO:0000256" key="2">
    <source>
        <dbReference type="ARBA" id="ARBA00008873"/>
    </source>
</evidence>
<dbReference type="PANTHER" id="PTHR11562:SF17">
    <property type="entry name" value="RE54080P-RELATED"/>
    <property type="match status" value="1"/>
</dbReference>
<feature type="transmembrane region" description="Helical" evidence="9">
    <location>
        <begin position="27"/>
        <end position="48"/>
    </location>
</feature>
<feature type="compositionally biased region" description="Basic residues" evidence="8">
    <location>
        <begin position="1"/>
        <end position="10"/>
    </location>
</feature>
<dbReference type="PANTHER" id="PTHR11562">
    <property type="entry name" value="CATION EFFLUX PROTEIN/ ZINC TRANSPORTER"/>
    <property type="match status" value="1"/>
</dbReference>
<dbReference type="GO" id="GO:0005886">
    <property type="term" value="C:plasma membrane"/>
    <property type="evidence" value="ECO:0007669"/>
    <property type="project" value="TreeGrafter"/>
</dbReference>
<evidence type="ECO:0000256" key="8">
    <source>
        <dbReference type="SAM" id="MobiDB-lite"/>
    </source>
</evidence>
<feature type="transmembrane region" description="Helical" evidence="9">
    <location>
        <begin position="161"/>
        <end position="186"/>
    </location>
</feature>
<evidence type="ECO:0000259" key="11">
    <source>
        <dbReference type="Pfam" id="PF16916"/>
    </source>
</evidence>
<evidence type="ECO:0000256" key="1">
    <source>
        <dbReference type="ARBA" id="ARBA00004141"/>
    </source>
</evidence>
<evidence type="ECO:0000256" key="7">
    <source>
        <dbReference type="ARBA" id="ARBA00023136"/>
    </source>
</evidence>
<evidence type="ECO:0000256" key="4">
    <source>
        <dbReference type="ARBA" id="ARBA00022692"/>
    </source>
</evidence>
<feature type="transmembrane region" description="Helical" evidence="9">
    <location>
        <begin position="94"/>
        <end position="116"/>
    </location>
</feature>
<dbReference type="GO" id="GO:0005385">
    <property type="term" value="F:zinc ion transmembrane transporter activity"/>
    <property type="evidence" value="ECO:0007669"/>
    <property type="project" value="TreeGrafter"/>
</dbReference>
<keyword evidence="7 9" id="KW-0472">Membrane</keyword>
<comment type="subcellular location">
    <subcellularLocation>
        <location evidence="1">Membrane</location>
        <topology evidence="1">Multi-pass membrane protein</topology>
    </subcellularLocation>
</comment>
<dbReference type="NCBIfam" id="TIGR01297">
    <property type="entry name" value="CDF"/>
    <property type="match status" value="1"/>
</dbReference>
<dbReference type="InterPro" id="IPR058533">
    <property type="entry name" value="Cation_efflux_TM"/>
</dbReference>
<dbReference type="SUPFAM" id="SSF160240">
    <property type="entry name" value="Cation efflux protein cytoplasmic domain-like"/>
    <property type="match status" value="1"/>
</dbReference>
<dbReference type="InterPro" id="IPR027469">
    <property type="entry name" value="Cation_efflux_TMD_sf"/>
</dbReference>
<evidence type="ECO:0000256" key="5">
    <source>
        <dbReference type="ARBA" id="ARBA00022989"/>
    </source>
</evidence>
<keyword evidence="3" id="KW-0813">Transport</keyword>
<feature type="domain" description="Cation efflux protein cytoplasmic" evidence="11">
    <location>
        <begin position="224"/>
        <end position="300"/>
    </location>
</feature>
<feature type="domain" description="Cation efflux protein transmembrane" evidence="10">
    <location>
        <begin position="27"/>
        <end position="218"/>
    </location>
</feature>
<organism evidence="12 13">
    <name type="scientific">Salana multivorans</name>
    <dbReference type="NCBI Taxonomy" id="120377"/>
    <lineage>
        <taxon>Bacteria</taxon>
        <taxon>Bacillati</taxon>
        <taxon>Actinomycetota</taxon>
        <taxon>Actinomycetes</taxon>
        <taxon>Micrococcales</taxon>
        <taxon>Beutenbergiaceae</taxon>
        <taxon>Salana</taxon>
    </lineage>
</organism>
<dbReference type="EMBL" id="RKHQ01000001">
    <property type="protein sequence ID" value="ROR97198.1"/>
    <property type="molecule type" value="Genomic_DNA"/>
</dbReference>
<comment type="caution">
    <text evidence="12">The sequence shown here is derived from an EMBL/GenBank/DDBJ whole genome shotgun (WGS) entry which is preliminary data.</text>
</comment>
<accession>A0A3N2DC10</accession>
<feature type="region of interest" description="Disordered" evidence="8">
    <location>
        <begin position="1"/>
        <end position="20"/>
    </location>
</feature>
<dbReference type="InterPro" id="IPR002524">
    <property type="entry name" value="Cation_efflux"/>
</dbReference>
<dbReference type="InterPro" id="IPR036837">
    <property type="entry name" value="Cation_efflux_CTD_sf"/>
</dbReference>
<evidence type="ECO:0000256" key="3">
    <source>
        <dbReference type="ARBA" id="ARBA00022448"/>
    </source>
</evidence>
<keyword evidence="13" id="KW-1185">Reference proteome</keyword>
<comment type="similarity">
    <text evidence="2">Belongs to the cation diffusion facilitator (CDF) transporter (TC 2.A.4) family. SLC30A subfamily.</text>
</comment>
<dbReference type="InterPro" id="IPR027470">
    <property type="entry name" value="Cation_efflux_CTD"/>
</dbReference>
<evidence type="ECO:0000256" key="6">
    <source>
        <dbReference type="ARBA" id="ARBA00023065"/>
    </source>
</evidence>
<dbReference type="OrthoDB" id="9809646at2"/>